<dbReference type="Proteomes" id="UP000001068">
    <property type="component" value="Chromosome"/>
</dbReference>
<dbReference type="GO" id="GO:0051607">
    <property type="term" value="P:defense response to virus"/>
    <property type="evidence" value="ECO:0007669"/>
    <property type="project" value="UniProtKB-KW"/>
</dbReference>
<keyword evidence="10 13" id="KW-0411">Iron-sulfur</keyword>
<evidence type="ECO:0000256" key="9">
    <source>
        <dbReference type="ARBA" id="ARBA00023004"/>
    </source>
</evidence>
<keyword evidence="15" id="KW-1185">Reference proteome</keyword>
<evidence type="ECO:0000256" key="4">
    <source>
        <dbReference type="ARBA" id="ARBA00020049"/>
    </source>
</evidence>
<evidence type="ECO:0000256" key="8">
    <source>
        <dbReference type="ARBA" id="ARBA00022839"/>
    </source>
</evidence>
<dbReference type="KEGG" id="dmu:Desmu_0121"/>
<dbReference type="Pfam" id="PF13366">
    <property type="entry name" value="PDDEXK_3"/>
    <property type="match status" value="1"/>
</dbReference>
<reference evidence="14 15" key="2">
    <citation type="journal article" date="2011" name="Stand. Genomic Sci.">
        <title>Complete genome sequence of Desulfurococcus mucosus type strain (O7/1).</title>
        <authorList>
            <person name="Wirth R."/>
            <person name="Chertkov O."/>
            <person name="Held B."/>
            <person name="Lapidus A."/>
            <person name="Nolan M."/>
            <person name="Lucas S."/>
            <person name="Hammon N."/>
            <person name="Deshpande S."/>
            <person name="Cheng J.F."/>
            <person name="Tapia R."/>
            <person name="Han C."/>
            <person name="Goodwin L."/>
            <person name="Pitluck S."/>
            <person name="Liolios K."/>
            <person name="Ioanna P."/>
            <person name="Ivanova N."/>
            <person name="Mavromatis K."/>
            <person name="Mikhailova N."/>
            <person name="Pati A."/>
            <person name="Chen A."/>
            <person name="Palaniappan K."/>
            <person name="Land M."/>
            <person name="Hauser L."/>
            <person name="Chang Y.J."/>
            <person name="Jeffries C.D."/>
            <person name="Bilek Y."/>
            <person name="Hader T."/>
            <person name="Rohde M."/>
            <person name="Spring S."/>
            <person name="Sikorski J."/>
            <person name="Goker M."/>
            <person name="Woyke T."/>
            <person name="Bristow J."/>
            <person name="Eisen J.A."/>
            <person name="Markowitz V."/>
            <person name="Hugenholtz P."/>
            <person name="Kyrpides N.C."/>
            <person name="Klenk H.P."/>
        </authorList>
    </citation>
    <scope>NUCLEOTIDE SEQUENCE [LARGE SCALE GENOMIC DNA]</scope>
    <source>
        <strain evidence="15">ATCC 35584 / DSM 2162 / JCM 9187 / O7/1</strain>
    </source>
</reference>
<dbReference type="RefSeq" id="WP_013561662.1">
    <property type="nucleotide sequence ID" value="NC_014961.1"/>
</dbReference>
<keyword evidence="9 13" id="KW-0408">Iron</keyword>
<dbReference type="HOGENOM" id="CLU_106570_0_0_2"/>
<dbReference type="OrthoDB" id="10444at2157"/>
<dbReference type="GO" id="GO:0051536">
    <property type="term" value="F:iron-sulfur cluster binding"/>
    <property type="evidence" value="ECO:0007669"/>
    <property type="project" value="UniProtKB-KW"/>
</dbReference>
<dbReference type="GO" id="GO:0004527">
    <property type="term" value="F:exonuclease activity"/>
    <property type="evidence" value="ECO:0007669"/>
    <property type="project" value="UniProtKB-KW"/>
</dbReference>
<dbReference type="PANTHER" id="PTHR36531:SF2">
    <property type="entry name" value="CRISPR-ASSOCIATED EXONUCLEASE CAS4"/>
    <property type="match status" value="1"/>
</dbReference>
<keyword evidence="5 13" id="KW-0540">Nuclease</keyword>
<evidence type="ECO:0000256" key="12">
    <source>
        <dbReference type="ARBA" id="ARBA00023211"/>
    </source>
</evidence>
<evidence type="ECO:0000256" key="1">
    <source>
        <dbReference type="ARBA" id="ARBA00001936"/>
    </source>
</evidence>
<dbReference type="EC" id="3.1.12.1" evidence="3 13"/>
<gene>
    <name evidence="14" type="ordered locus">Desmu_0121</name>
</gene>
<keyword evidence="7 13" id="KW-0378">Hydrolase</keyword>
<evidence type="ECO:0000256" key="6">
    <source>
        <dbReference type="ARBA" id="ARBA00022723"/>
    </source>
</evidence>
<comment type="function">
    <text evidence="13">CRISPR (clustered regularly interspaced short palindromic repeat) is an adaptive immune system that provides protection against mobile genetic elements (viruses, transposable elements and conjugative plasmids). CRISPR clusters contain sequences complementary to antecedent mobile elements and target invading nucleic acids. CRISPR clusters are transcribed and processed into CRISPR RNA (crRNA).</text>
</comment>
<proteinExistence type="inferred from homology"/>
<evidence type="ECO:0000256" key="5">
    <source>
        <dbReference type="ARBA" id="ARBA00022722"/>
    </source>
</evidence>
<dbReference type="GeneID" id="10152809"/>
<dbReference type="AlphaFoldDB" id="E8R707"/>
<dbReference type="PANTHER" id="PTHR36531">
    <property type="entry name" value="CRISPR-ASSOCIATED EXONUCLEASE CAS4"/>
    <property type="match status" value="1"/>
</dbReference>
<reference evidence="15" key="1">
    <citation type="submission" date="2010-11" db="EMBL/GenBank/DDBJ databases">
        <title>The complete genome of Desulfurococcus mucosus DSM 2162.</title>
        <authorList>
            <consortium name="US DOE Joint Genome Institute (JGI-PGF)"/>
            <person name="Lucas S."/>
            <person name="Copeland A."/>
            <person name="Lapidus A."/>
            <person name="Bruce D."/>
            <person name="Goodwin L."/>
            <person name="Pitluck S."/>
            <person name="Kyrpides N."/>
            <person name="Mavromatis K."/>
            <person name="Pagani I."/>
            <person name="Ivanova N."/>
            <person name="Ovchinnikova G."/>
            <person name="Chertkov O."/>
            <person name="Held B."/>
            <person name="Brettin T."/>
            <person name="Detter J.C."/>
            <person name="Tapia R."/>
            <person name="Han C."/>
            <person name="Land M."/>
            <person name="Hauser L."/>
            <person name="Markowitz V."/>
            <person name="Cheng J.-F."/>
            <person name="Hugenholtz P."/>
            <person name="Woyke T."/>
            <person name="Wu D."/>
            <person name="Wirth R."/>
            <person name="Bilek Y."/>
            <person name="Hader T."/>
            <person name="Klenk H.-P."/>
            <person name="Eisen J.A."/>
        </authorList>
    </citation>
    <scope>NUCLEOTIDE SEQUENCE [LARGE SCALE GENOMIC DNA]</scope>
    <source>
        <strain evidence="15">ATCC 35584 / DSM 2162 / JCM 9187 / O7/1</strain>
    </source>
</reference>
<evidence type="ECO:0000256" key="7">
    <source>
        <dbReference type="ARBA" id="ARBA00022801"/>
    </source>
</evidence>
<dbReference type="eggNOG" id="arCOG00790">
    <property type="taxonomic scope" value="Archaea"/>
</dbReference>
<keyword evidence="8 13" id="KW-0269">Exonuclease</keyword>
<dbReference type="STRING" id="765177.Desmu_0121"/>
<dbReference type="InterPro" id="IPR013343">
    <property type="entry name" value="CRISPR-assoc_prot_Cas4"/>
</dbReference>
<evidence type="ECO:0000256" key="10">
    <source>
        <dbReference type="ARBA" id="ARBA00023014"/>
    </source>
</evidence>
<evidence type="ECO:0000256" key="13">
    <source>
        <dbReference type="RuleBase" id="RU365022"/>
    </source>
</evidence>
<evidence type="ECO:0000313" key="14">
    <source>
        <dbReference type="EMBL" id="ADV64440.1"/>
    </source>
</evidence>
<organism evidence="14 15">
    <name type="scientific">Desulfurococcus mucosus (strain ATCC 35584 / DSM 2162 / JCM 9187 / O7/1)</name>
    <dbReference type="NCBI Taxonomy" id="765177"/>
    <lineage>
        <taxon>Archaea</taxon>
        <taxon>Thermoproteota</taxon>
        <taxon>Thermoprotei</taxon>
        <taxon>Desulfurococcales</taxon>
        <taxon>Desulfurococcaceae</taxon>
        <taxon>Desulfurococcus</taxon>
    </lineage>
</organism>
<comment type="cofactor">
    <cofactor evidence="1">
        <name>Mn(2+)</name>
        <dbReference type="ChEBI" id="CHEBI:29035"/>
    </cofactor>
</comment>
<dbReference type="InterPro" id="IPR051827">
    <property type="entry name" value="Cas4_exonuclease"/>
</dbReference>
<evidence type="ECO:0000256" key="11">
    <source>
        <dbReference type="ARBA" id="ARBA00023118"/>
    </source>
</evidence>
<dbReference type="GO" id="GO:0046872">
    <property type="term" value="F:metal ion binding"/>
    <property type="evidence" value="ECO:0007669"/>
    <property type="project" value="UniProtKB-KW"/>
</dbReference>
<name>E8R707_DESM0</name>
<comment type="cofactor">
    <cofactor evidence="13">
        <name>iron-sulfur cluster</name>
        <dbReference type="ChEBI" id="CHEBI:30408"/>
    </cofactor>
</comment>
<evidence type="ECO:0000256" key="2">
    <source>
        <dbReference type="ARBA" id="ARBA00009189"/>
    </source>
</evidence>
<keyword evidence="11 13" id="KW-0051">Antiviral defense</keyword>
<accession>E8R707</accession>
<dbReference type="NCBIfam" id="TIGR00372">
    <property type="entry name" value="cas4"/>
    <property type="match status" value="1"/>
</dbReference>
<dbReference type="InterPro" id="IPR011604">
    <property type="entry name" value="PDDEXK-like_dom_sf"/>
</dbReference>
<dbReference type="EMBL" id="CP002363">
    <property type="protein sequence ID" value="ADV64440.1"/>
    <property type="molecule type" value="Genomic_DNA"/>
</dbReference>
<comment type="similarity">
    <text evidence="2 13">Belongs to the CRISPR-associated exonuclease Cas4 family.</text>
</comment>
<keyword evidence="12 13" id="KW-0464">Manganese</keyword>
<protein>
    <recommendedName>
        <fullName evidence="4 13">CRISPR-associated exonuclease Cas4</fullName>
        <ecNumber evidence="3 13">3.1.12.1</ecNumber>
    </recommendedName>
</protein>
<dbReference type="Gene3D" id="3.90.320.10">
    <property type="match status" value="1"/>
</dbReference>
<evidence type="ECO:0000256" key="3">
    <source>
        <dbReference type="ARBA" id="ARBA00012768"/>
    </source>
</evidence>
<keyword evidence="6 13" id="KW-0479">Metal-binding</keyword>
<dbReference type="InterPro" id="IPR026350">
    <property type="entry name" value="GxxExxY"/>
</dbReference>
<evidence type="ECO:0000313" key="15">
    <source>
        <dbReference type="Proteomes" id="UP000001068"/>
    </source>
</evidence>
<comment type="cofactor">
    <cofactor evidence="13">
        <name>Mg(2+)</name>
        <dbReference type="ChEBI" id="CHEBI:18420"/>
    </cofactor>
    <cofactor evidence="13">
        <name>Mn(2+)</name>
        <dbReference type="ChEBI" id="CHEBI:29035"/>
    </cofactor>
    <text evidence="13">Mg(2+) or Mn(2+) required for ssDNA cleavage activity.</text>
</comment>
<sequence>MYRASSLVTEALYRRVIGEHMARMGELRDGSTIYVTDLVACSHKYHMRRKYPELTIGFEPSMVLGELLHKGLEEVLKGEGYEVEKSVEVPVEIDGARYIVKGRVDAYNPGTRTVVEIKSSRTSRGIPKPHHVEQLNIYLNIMDVESGILVYVTSDKIVEYVIPRERVDVTGLVRNTLGNLVHPRYEWECEYCVFRRLCPYAREEGEKLYTDTGRK</sequence>